<gene>
    <name evidence="2" type="ORF">C3F09_08140</name>
</gene>
<dbReference type="Gene3D" id="2.30.110.10">
    <property type="entry name" value="Electron Transport, Fmn-binding Protein, Chain A"/>
    <property type="match status" value="1"/>
</dbReference>
<dbReference type="PANTHER" id="PTHR34818">
    <property type="entry name" value="PROTEIN BLI-3"/>
    <property type="match status" value="1"/>
</dbReference>
<feature type="domain" description="General stress protein FMN-binding split barrel" evidence="1">
    <location>
        <begin position="74"/>
        <end position="159"/>
    </location>
</feature>
<organism evidence="2 3">
    <name type="scientific">candidate division GN15 bacterium</name>
    <dbReference type="NCBI Taxonomy" id="2072418"/>
    <lineage>
        <taxon>Bacteria</taxon>
        <taxon>candidate division GN15</taxon>
    </lineage>
</organism>
<sequence>MYTVEQHLFNQGETVDKKRLINVSKKLMETANSVYLTTVSGHGIPFTRAMLNLKNRKQYPSLVKFFAGQKGEVVVYFTTNTSSEKVKHIRKHPYVSVYYCNPKAFHGLMLGGRIQIIKDNKVKKALWQKGWERYYPGGFDDPDHTVLKLKPTVARGWYQAAPFTLKLK</sequence>
<dbReference type="SUPFAM" id="SSF50475">
    <property type="entry name" value="FMN-binding split barrel"/>
    <property type="match status" value="1"/>
</dbReference>
<dbReference type="PANTHER" id="PTHR34818:SF1">
    <property type="entry name" value="PROTEIN BLI-3"/>
    <property type="match status" value="1"/>
</dbReference>
<name>A0A855X1Q1_9BACT</name>
<evidence type="ECO:0000313" key="2">
    <source>
        <dbReference type="EMBL" id="PWB71218.1"/>
    </source>
</evidence>
<dbReference type="EMBL" id="PQAP01000121">
    <property type="protein sequence ID" value="PWB71218.1"/>
    <property type="molecule type" value="Genomic_DNA"/>
</dbReference>
<proteinExistence type="predicted"/>
<evidence type="ECO:0000313" key="3">
    <source>
        <dbReference type="Proteomes" id="UP000250918"/>
    </source>
</evidence>
<dbReference type="Proteomes" id="UP000250918">
    <property type="component" value="Unassembled WGS sequence"/>
</dbReference>
<dbReference type="InterPro" id="IPR038725">
    <property type="entry name" value="YdaG_split_barrel_FMN-bd"/>
</dbReference>
<dbReference type="InterPro" id="IPR012349">
    <property type="entry name" value="Split_barrel_FMN-bd"/>
</dbReference>
<dbReference type="AlphaFoldDB" id="A0A855X1Q1"/>
<dbReference type="Pfam" id="PF16242">
    <property type="entry name" value="Pyrid_ox_like"/>
    <property type="match status" value="1"/>
</dbReference>
<accession>A0A855X1Q1</accession>
<reference evidence="2 3" key="1">
    <citation type="journal article" date="2018" name="ISME J.">
        <title>A methanotrophic archaeon couples anaerobic oxidation of methane to Fe(III) reduction.</title>
        <authorList>
            <person name="Cai C."/>
            <person name="Leu A.O."/>
            <person name="Xie G.J."/>
            <person name="Guo J."/>
            <person name="Feng Y."/>
            <person name="Zhao J.X."/>
            <person name="Tyson G.W."/>
            <person name="Yuan Z."/>
            <person name="Hu S."/>
        </authorList>
    </citation>
    <scope>NUCLEOTIDE SEQUENCE [LARGE SCALE GENOMIC DNA]</scope>
    <source>
        <strain evidence="2">FeB_12</strain>
    </source>
</reference>
<comment type="caution">
    <text evidence="2">The sequence shown here is derived from an EMBL/GenBank/DDBJ whole genome shotgun (WGS) entry which is preliminary data.</text>
</comment>
<protein>
    <recommendedName>
        <fullName evidence="1">General stress protein FMN-binding split barrel domain-containing protein</fullName>
    </recommendedName>
</protein>
<evidence type="ECO:0000259" key="1">
    <source>
        <dbReference type="Pfam" id="PF16242"/>
    </source>
</evidence>
<dbReference type="InterPro" id="IPR052917">
    <property type="entry name" value="Stress-Dev_Protein"/>
</dbReference>